<dbReference type="InterPro" id="IPR028431">
    <property type="entry name" value="NADP_DH_HndA-like"/>
</dbReference>
<dbReference type="GeneID" id="24854655"/>
<comment type="caution">
    <text evidence="7">The sequence shown here is derived from an EMBL/GenBank/DDBJ whole genome shotgun (WGS) entry which is preliminary data.</text>
</comment>
<dbReference type="PANTHER" id="PTHR43342">
    <property type="entry name" value="NADH-QUINONE OXIDOREDUCTASE, E SUBUNIT"/>
    <property type="match status" value="1"/>
</dbReference>
<organism evidence="7 8">
    <name type="scientific">Methanothermobacter defluvii</name>
    <dbReference type="NCBI Taxonomy" id="49339"/>
    <lineage>
        <taxon>Archaea</taxon>
        <taxon>Methanobacteriati</taxon>
        <taxon>Methanobacteriota</taxon>
        <taxon>Methanomada group</taxon>
        <taxon>Methanobacteria</taxon>
        <taxon>Methanobacteriales</taxon>
        <taxon>Methanobacteriaceae</taxon>
        <taxon>Methanothermobacter</taxon>
    </lineage>
</organism>
<dbReference type="RefSeq" id="WP_048176066.1">
    <property type="nucleotide sequence ID" value="NZ_QREL01000002.1"/>
</dbReference>
<protein>
    <submittedName>
        <fullName evidence="7">NADH dehydrogenase subunit E</fullName>
    </submittedName>
</protein>
<evidence type="ECO:0000313" key="7">
    <source>
        <dbReference type="EMBL" id="REE26391.1"/>
    </source>
</evidence>
<name>A0A371NBH9_9EURY</name>
<keyword evidence="4" id="KW-0408">Iron</keyword>
<dbReference type="AlphaFoldDB" id="A0A371NBH9"/>
<gene>
    <name evidence="7" type="ORF">C7452_1355</name>
</gene>
<dbReference type="PIRSF" id="PIRSF000216">
    <property type="entry name" value="NADH_DH_24kDa"/>
    <property type="match status" value="1"/>
</dbReference>
<dbReference type="InterPro" id="IPR042128">
    <property type="entry name" value="NuoE_dom"/>
</dbReference>
<comment type="similarity">
    <text evidence="1">Belongs to the complex I 24 kDa subunit family.</text>
</comment>
<comment type="cofactor">
    <cofactor evidence="6">
        <name>[2Fe-2S] cluster</name>
        <dbReference type="ChEBI" id="CHEBI:190135"/>
    </cofactor>
</comment>
<dbReference type="GO" id="GO:0016491">
    <property type="term" value="F:oxidoreductase activity"/>
    <property type="evidence" value="ECO:0007669"/>
    <property type="project" value="InterPro"/>
</dbReference>
<keyword evidence="3" id="KW-0479">Metal-binding</keyword>
<dbReference type="InterPro" id="IPR036249">
    <property type="entry name" value="Thioredoxin-like_sf"/>
</dbReference>
<evidence type="ECO:0000256" key="3">
    <source>
        <dbReference type="ARBA" id="ARBA00022723"/>
    </source>
</evidence>
<dbReference type="InterPro" id="IPR041921">
    <property type="entry name" value="NuoE_N"/>
</dbReference>
<evidence type="ECO:0000256" key="1">
    <source>
        <dbReference type="ARBA" id="ARBA00010643"/>
    </source>
</evidence>
<dbReference type="SUPFAM" id="SSF52833">
    <property type="entry name" value="Thioredoxin-like"/>
    <property type="match status" value="1"/>
</dbReference>
<dbReference type="GO" id="GO:0051537">
    <property type="term" value="F:2 iron, 2 sulfur cluster binding"/>
    <property type="evidence" value="ECO:0007669"/>
    <property type="project" value="UniProtKB-KW"/>
</dbReference>
<dbReference type="Gene3D" id="3.40.30.10">
    <property type="entry name" value="Glutaredoxin"/>
    <property type="match status" value="1"/>
</dbReference>
<keyword evidence="5" id="KW-0411">Iron-sulfur</keyword>
<keyword evidence="2" id="KW-0001">2Fe-2S</keyword>
<accession>A0A371NBH9</accession>
<dbReference type="Proteomes" id="UP000256864">
    <property type="component" value="Unassembled WGS sequence"/>
</dbReference>
<dbReference type="Pfam" id="PF01257">
    <property type="entry name" value="2Fe-2S_thioredx"/>
    <property type="match status" value="1"/>
</dbReference>
<evidence type="ECO:0000313" key="8">
    <source>
        <dbReference type="Proteomes" id="UP000256864"/>
    </source>
</evidence>
<dbReference type="EMBL" id="QREL01000002">
    <property type="protein sequence ID" value="REE26391.1"/>
    <property type="molecule type" value="Genomic_DNA"/>
</dbReference>
<evidence type="ECO:0000256" key="5">
    <source>
        <dbReference type="ARBA" id="ARBA00023014"/>
    </source>
</evidence>
<dbReference type="NCBIfam" id="NF005722">
    <property type="entry name" value="PRK07539.1-2"/>
    <property type="match status" value="1"/>
</dbReference>
<dbReference type="CDD" id="cd03064">
    <property type="entry name" value="TRX_Fd_NuoE"/>
    <property type="match status" value="1"/>
</dbReference>
<dbReference type="PANTHER" id="PTHR43342:SF1">
    <property type="entry name" value="BIFURCATING [FEFE] HYDROGENASE GAMMA SUBUNIT"/>
    <property type="match status" value="1"/>
</dbReference>
<keyword evidence="8" id="KW-1185">Reference proteome</keyword>
<reference evidence="7 8" key="1">
    <citation type="submission" date="2018-07" db="EMBL/GenBank/DDBJ databases">
        <title>Genomic Encyclopedia of Type Strains, Phase IV (KMG-IV): sequencing the most valuable type-strain genomes for metagenomic binning, comparative biology and taxonomic classification.</title>
        <authorList>
            <person name="Goeker M."/>
        </authorList>
    </citation>
    <scope>NUCLEOTIDE SEQUENCE [LARGE SCALE GENOMIC DNA]</scope>
    <source>
        <strain evidence="7 8">DSM 7466</strain>
    </source>
</reference>
<dbReference type="InterPro" id="IPR002023">
    <property type="entry name" value="NuoE-like"/>
</dbReference>
<proteinExistence type="inferred from homology"/>
<dbReference type="Gene3D" id="1.10.10.1590">
    <property type="entry name" value="NADH-quinone oxidoreductase subunit E"/>
    <property type="match status" value="1"/>
</dbReference>
<sequence>MDEELNRIFAGYNGHKSEIIPILQDIQDAYGYLPEDALEEAARFTGVSRTHVYGVATFYAQFRFKPRGRKHIMVCTGTACHVSGAEQVLDALERHLGIEEGDVTDDMEYSLESVGCIGCCSLAPCAMVNDEVVSRIKPSRAGKIFPKKS</sequence>
<evidence type="ECO:0000256" key="6">
    <source>
        <dbReference type="ARBA" id="ARBA00034078"/>
    </source>
</evidence>
<evidence type="ECO:0000256" key="4">
    <source>
        <dbReference type="ARBA" id="ARBA00023004"/>
    </source>
</evidence>
<evidence type="ECO:0000256" key="2">
    <source>
        <dbReference type="ARBA" id="ARBA00022714"/>
    </source>
</evidence>
<dbReference type="GO" id="GO:0046872">
    <property type="term" value="F:metal ion binding"/>
    <property type="evidence" value="ECO:0007669"/>
    <property type="project" value="UniProtKB-KW"/>
</dbReference>